<dbReference type="KEGG" id="cyj:Cyan7822_3205"/>
<dbReference type="Pfam" id="PF06202">
    <property type="entry name" value="GDE_C"/>
    <property type="match status" value="1"/>
</dbReference>
<organism evidence="4 5">
    <name type="scientific">Gloeothece verrucosa (strain PCC 7822)</name>
    <name type="common">Cyanothece sp. (strain PCC 7822)</name>
    <dbReference type="NCBI Taxonomy" id="497965"/>
    <lineage>
        <taxon>Bacteria</taxon>
        <taxon>Bacillati</taxon>
        <taxon>Cyanobacteriota</taxon>
        <taxon>Cyanophyceae</taxon>
        <taxon>Oscillatoriophycideae</taxon>
        <taxon>Chroococcales</taxon>
        <taxon>Aphanothecaceae</taxon>
        <taxon>Gloeothece</taxon>
        <taxon>Gloeothece verrucosa</taxon>
    </lineage>
</organism>
<dbReference type="AlphaFoldDB" id="E0UBU3"/>
<name>E0UBU3_GLOV7</name>
<dbReference type="GO" id="GO:0004134">
    <property type="term" value="F:4-alpha-glucanotransferase activity"/>
    <property type="evidence" value="ECO:0007669"/>
    <property type="project" value="InterPro"/>
</dbReference>
<dbReference type="InterPro" id="IPR008928">
    <property type="entry name" value="6-hairpin_glycosidase_sf"/>
</dbReference>
<keyword evidence="1" id="KW-0812">Transmembrane</keyword>
<dbReference type="GO" id="GO:0005980">
    <property type="term" value="P:glycogen catabolic process"/>
    <property type="evidence" value="ECO:0007669"/>
    <property type="project" value="InterPro"/>
</dbReference>
<evidence type="ECO:0000256" key="1">
    <source>
        <dbReference type="SAM" id="Phobius"/>
    </source>
</evidence>
<sequence>MTNDQEWLVTNGIGSYASGTVRGALGRGYHGLLIAALKPPLQRTLLLTKLDEIAITQTTSYPLYSNYWADGTRETEVDQHLEKFLLEGTIPVWFFRLGESLLEKRIWMQPEANTTYIQYSLIEASEPLKLSLKALVNYRDHHSRTVGGNWQMQVAPINYGVCITAAPGAIPFYLYCNCPQTTIYLKQIWYYGFQLAQERERGLYDLDDNFHAATFEISLAPGESATFVASCDPNPSAERVPHPSLDAKAQLEIRRAYEQELIEIFWRQNPSIIHLPPENLKSLKQLVLAADQFIVKRPIPHNPAGKTIIAGYHWFTDWGRDTMISLPGLTLSTGRPEIARSILLTFAQYVSQGMLPNRFPDDGAPLNEGDYNTVDATLWFFEAIRAYYQATEDHQFLAEILPILTDIIHWHLRGTRYNIHLDPEDGLIYAGVEGKQLTWMDAKVGDWVVTPRIGKPIEISALWYNALLTLSQFAQKLQKPFKEYEEMAQLTLKGFQRFWNAELGYCFDVLDSPTGNDPSLRPNQIFAVSLPQSPLSALQQKSVVDTCQKALLTPYGLRSLAATDPNYKGFYRGDQLERDGAYHQGIVWGWLIGAFVMAYLRVYGDQTRAYQFLEPMIAHLETAGLGTISEIFEGNKPFSPKGCIAQAWSVAEVLRSWLLIKG</sequence>
<dbReference type="SUPFAM" id="SSF48208">
    <property type="entry name" value="Six-hairpin glycosidases"/>
    <property type="match status" value="1"/>
</dbReference>
<dbReference type="RefSeq" id="WP_013323251.1">
    <property type="nucleotide sequence ID" value="NC_014501.1"/>
</dbReference>
<dbReference type="Gene3D" id="1.50.10.10">
    <property type="match status" value="1"/>
</dbReference>
<dbReference type="FunFam" id="1.50.10.10:FF:000073">
    <property type="entry name" value="Glycogen debranching enzyme, hypothetical (TreX-like)"/>
    <property type="match status" value="1"/>
</dbReference>
<reference evidence="5" key="1">
    <citation type="journal article" date="2011" name="MBio">
        <title>Novel metabolic attributes of the genus Cyanothece, comprising a group of unicellular nitrogen-fixing Cyanobacteria.</title>
        <authorList>
            <person name="Bandyopadhyay A."/>
            <person name="Elvitigala T."/>
            <person name="Welsh E."/>
            <person name="Stockel J."/>
            <person name="Liberton M."/>
            <person name="Min H."/>
            <person name="Sherman L.A."/>
            <person name="Pakrasi H.B."/>
        </authorList>
    </citation>
    <scope>NUCLEOTIDE SEQUENCE [LARGE SCALE GENOMIC DNA]</scope>
    <source>
        <strain evidence="5">PCC 7822</strain>
    </source>
</reference>
<dbReference type="HOGENOM" id="CLU_026835_0_0_3"/>
<evidence type="ECO:0000313" key="4">
    <source>
        <dbReference type="EMBL" id="ADN15158.1"/>
    </source>
</evidence>
<protein>
    <submittedName>
        <fullName evidence="4">Glycogen debranching enzyme</fullName>
    </submittedName>
</protein>
<evidence type="ECO:0000313" key="5">
    <source>
        <dbReference type="Proteomes" id="UP000008206"/>
    </source>
</evidence>
<dbReference type="GO" id="GO:0004135">
    <property type="term" value="F:amylo-alpha-1,6-glucosidase activity"/>
    <property type="evidence" value="ECO:0007669"/>
    <property type="project" value="InterPro"/>
</dbReference>
<feature type="domain" description="Glycogen debranching enzyme bacterial and archaeal type N-terminal" evidence="3">
    <location>
        <begin position="6"/>
        <end position="226"/>
    </location>
</feature>
<proteinExistence type="predicted"/>
<dbReference type="PANTHER" id="PTHR10569:SF2">
    <property type="entry name" value="GLYCOGEN DEBRANCHING ENZYME"/>
    <property type="match status" value="1"/>
</dbReference>
<dbReference type="OrthoDB" id="9761875at2"/>
<feature type="transmembrane region" description="Helical" evidence="1">
    <location>
        <begin position="585"/>
        <end position="603"/>
    </location>
</feature>
<feature type="domain" description="Glycogen debranching enzyme C-terminal" evidence="2">
    <location>
        <begin position="289"/>
        <end position="655"/>
    </location>
</feature>
<dbReference type="InterPro" id="IPR032790">
    <property type="entry name" value="GDE_C"/>
</dbReference>
<dbReference type="InterPro" id="IPR024742">
    <property type="entry name" value="Glycogen_debranch_N"/>
</dbReference>
<dbReference type="Proteomes" id="UP000008206">
    <property type="component" value="Chromosome"/>
</dbReference>
<dbReference type="EMBL" id="CP002198">
    <property type="protein sequence ID" value="ADN15158.1"/>
    <property type="molecule type" value="Genomic_DNA"/>
</dbReference>
<gene>
    <name evidence="4" type="ordered locus">Cyan7822_3205</name>
</gene>
<dbReference type="InterPro" id="IPR006451">
    <property type="entry name" value="Glycogen_debranch_arc"/>
</dbReference>
<dbReference type="eggNOG" id="COG3408">
    <property type="taxonomic scope" value="Bacteria"/>
</dbReference>
<keyword evidence="5" id="KW-1185">Reference proteome</keyword>
<dbReference type="STRING" id="497965.Cyan7822_3205"/>
<dbReference type="Pfam" id="PF12439">
    <property type="entry name" value="GDE_N"/>
    <property type="match status" value="1"/>
</dbReference>
<dbReference type="InterPro" id="IPR010401">
    <property type="entry name" value="AGL/Gdb1"/>
</dbReference>
<keyword evidence="1" id="KW-0472">Membrane</keyword>
<dbReference type="InterPro" id="IPR012341">
    <property type="entry name" value="6hp_glycosidase-like_sf"/>
</dbReference>
<evidence type="ECO:0000259" key="3">
    <source>
        <dbReference type="Pfam" id="PF12439"/>
    </source>
</evidence>
<dbReference type="PANTHER" id="PTHR10569">
    <property type="entry name" value="GLYCOGEN DEBRANCHING ENZYME"/>
    <property type="match status" value="1"/>
</dbReference>
<evidence type="ECO:0000259" key="2">
    <source>
        <dbReference type="Pfam" id="PF06202"/>
    </source>
</evidence>
<dbReference type="NCBIfam" id="TIGR01561">
    <property type="entry name" value="gde_arch"/>
    <property type="match status" value="1"/>
</dbReference>
<keyword evidence="1" id="KW-1133">Transmembrane helix</keyword>
<accession>E0UBU3</accession>